<evidence type="ECO:0000256" key="4">
    <source>
        <dbReference type="PIRSR" id="PIRSR000858-1"/>
    </source>
</evidence>
<dbReference type="GO" id="GO:0008260">
    <property type="term" value="F:succinyl-CoA:3-oxo-acid CoA-transferase activity"/>
    <property type="evidence" value="ECO:0007669"/>
    <property type="project" value="UniProtKB-EC"/>
</dbReference>
<reference evidence="5 6" key="1">
    <citation type="submission" date="2014-11" db="EMBL/GenBank/DDBJ databases">
        <authorList>
            <person name="Wibberg Daniel"/>
        </authorList>
    </citation>
    <scope>NUCLEOTIDE SEQUENCE [LARGE SCALE GENOMIC DNA]</scope>
    <source>
        <strain evidence="5">Rhizoctonia solani AG1-IB 7/3/14</strain>
    </source>
</reference>
<dbReference type="GO" id="GO:0046952">
    <property type="term" value="P:ketone body catabolic process"/>
    <property type="evidence" value="ECO:0007669"/>
    <property type="project" value="InterPro"/>
</dbReference>
<dbReference type="InterPro" id="IPR037171">
    <property type="entry name" value="NagB/RpiA_transferase-like"/>
</dbReference>
<feature type="active site" description="5-glutamyl coenzyme A thioester intermediate" evidence="4">
    <location>
        <position position="320"/>
    </location>
</feature>
<comment type="similarity">
    <text evidence="1 3">Belongs to the 3-oxoacid CoA-transferase family.</text>
</comment>
<dbReference type="FunFam" id="3.40.1080.10:FF:000001">
    <property type="entry name" value="Succinyl-coa:3-ketoacid-coenzyme a transferase subunit b"/>
    <property type="match status" value="1"/>
</dbReference>
<dbReference type="OrthoDB" id="1933379at2759"/>
<comment type="pathway">
    <text evidence="3">Ketone metabolism; succinyl-CoA degradation; acetoacetyl-CoA from succinyl-CoA: step 1/1.</text>
</comment>
<dbReference type="STRING" id="1108050.A0A0B7F9J7"/>
<dbReference type="InterPro" id="IPR014388">
    <property type="entry name" value="3-oxoacid_CoA-transferase"/>
</dbReference>
<dbReference type="PROSITE" id="PS01274">
    <property type="entry name" value="COA_TRANSF_2"/>
    <property type="match status" value="1"/>
</dbReference>
<evidence type="ECO:0000313" key="5">
    <source>
        <dbReference type="EMBL" id="CEL54741.1"/>
    </source>
</evidence>
<evidence type="ECO:0000256" key="1">
    <source>
        <dbReference type="ARBA" id="ARBA00007154"/>
    </source>
</evidence>
<evidence type="ECO:0000256" key="3">
    <source>
        <dbReference type="PIRNR" id="PIRNR000858"/>
    </source>
</evidence>
<sequence>MILARVRFGPLNRRVPLVISLRQIHTTQSRWDAPKSTQRAPTSGKGKIWDSGDKAVQDLEGGKTLLSGGKLLYTGQISKMICSYIGNNKNLESLYLAGKVAIELTPQGTLAEKIRSAGAGVPAFFTPTGFGTAVQAGGMPIKYREGTDGEIEIPGLAKEVREFGGRQYILEHSLPADYAFVRVHKADAYGNCQFRYTTQNFSSVMARAAKLTIVEAEEIVPVGAIDPQHVHLPGVYVDRIIPATAPKEIEFRTVARSKDAAVDVDAALGEGGEARERRERIVKRAAKELKDGYYVNLGIGMPNLVPSFLPEGITVHLQSENGILGMGPYPTEEEVDADIINAGKETVTLLPGASVFNSAESFGMIRGGHIDVAMLGAFQVSQSGDLANYMIPRKMVKGMGGAMDLVIVMMEHVAKGNKHKIMKECALPLTGPRCVSQIITDLCVFDIDRKQGKMTLTELQPGVTLAEVREKTHADYDIAPGVKEIPA</sequence>
<dbReference type="Pfam" id="PF01144">
    <property type="entry name" value="CoA_trans"/>
    <property type="match status" value="2"/>
</dbReference>
<dbReference type="PANTHER" id="PTHR13707">
    <property type="entry name" value="KETOACID-COENZYME A TRANSFERASE"/>
    <property type="match status" value="1"/>
</dbReference>
<dbReference type="UniPathway" id="UPA00929">
    <property type="reaction ID" value="UER00894"/>
</dbReference>
<accession>A0A0B7F9J7</accession>
<keyword evidence="6" id="KW-1185">Reference proteome</keyword>
<gene>
    <name evidence="5" type="ORF">RSOLAG1IB_07275</name>
</gene>
<name>A0A0B7F9J7_THACB</name>
<dbReference type="Gene3D" id="3.40.1080.10">
    <property type="entry name" value="Glutaconate Coenzyme A-transferase"/>
    <property type="match status" value="2"/>
</dbReference>
<dbReference type="NCBIfam" id="TIGR02428">
    <property type="entry name" value="pcaJ_scoB_fam"/>
    <property type="match status" value="1"/>
</dbReference>
<keyword evidence="3" id="KW-0496">Mitochondrion</keyword>
<evidence type="ECO:0000313" key="6">
    <source>
        <dbReference type="Proteomes" id="UP000059188"/>
    </source>
</evidence>
<evidence type="ECO:0000256" key="2">
    <source>
        <dbReference type="ARBA" id="ARBA00022679"/>
    </source>
</evidence>
<dbReference type="EMBL" id="LN679117">
    <property type="protein sequence ID" value="CEL54741.1"/>
    <property type="molecule type" value="Genomic_DNA"/>
</dbReference>
<dbReference type="PANTHER" id="PTHR13707:SF60">
    <property type="entry name" value="ACETATE COA-TRANSFERASE SUBUNIT ALPHA"/>
    <property type="match status" value="1"/>
</dbReference>
<dbReference type="SMART" id="SM00882">
    <property type="entry name" value="CoA_trans"/>
    <property type="match status" value="2"/>
</dbReference>
<dbReference type="InterPro" id="IPR004165">
    <property type="entry name" value="CoA_trans_fam_I"/>
</dbReference>
<dbReference type="AlphaFoldDB" id="A0A0B7F9J7"/>
<dbReference type="Proteomes" id="UP000059188">
    <property type="component" value="Unassembled WGS sequence"/>
</dbReference>
<dbReference type="InterPro" id="IPR004164">
    <property type="entry name" value="CoA_transf_AS"/>
</dbReference>
<dbReference type="SUPFAM" id="SSF100950">
    <property type="entry name" value="NagB/RpiA/CoA transferase-like"/>
    <property type="match status" value="2"/>
</dbReference>
<proteinExistence type="inferred from homology"/>
<comment type="catalytic activity">
    <reaction evidence="3">
        <text>a 3-oxo acid + succinyl-CoA = a 3-oxoacyl-CoA + succinate</text>
        <dbReference type="Rhea" id="RHEA:24564"/>
        <dbReference type="ChEBI" id="CHEBI:30031"/>
        <dbReference type="ChEBI" id="CHEBI:35973"/>
        <dbReference type="ChEBI" id="CHEBI:57292"/>
        <dbReference type="ChEBI" id="CHEBI:90726"/>
        <dbReference type="EC" id="2.8.3.5"/>
    </reaction>
</comment>
<dbReference type="InterPro" id="IPR012791">
    <property type="entry name" value="3-oxoacid_CoA-transf_B"/>
</dbReference>
<dbReference type="PIRSF" id="PIRSF000858">
    <property type="entry name" value="SCOT-t"/>
    <property type="match status" value="1"/>
</dbReference>
<comment type="function">
    <text evidence="3">Key enzyme for ketone body catabolism. Transfers the CoA moiety from succinate to acetoacetate. Formation of the enzyme-CoA intermediate proceeds via an unstable anhydride species formed between the carboxylate groups of the enzyme and substrate.</text>
</comment>
<organism evidence="5 6">
    <name type="scientific">Thanatephorus cucumeris (strain AG1-IB / isolate 7/3/14)</name>
    <name type="common">Lettuce bottom rot fungus</name>
    <name type="synonym">Rhizoctonia solani</name>
    <dbReference type="NCBI Taxonomy" id="1108050"/>
    <lineage>
        <taxon>Eukaryota</taxon>
        <taxon>Fungi</taxon>
        <taxon>Dikarya</taxon>
        <taxon>Basidiomycota</taxon>
        <taxon>Agaricomycotina</taxon>
        <taxon>Agaricomycetes</taxon>
        <taxon>Cantharellales</taxon>
        <taxon>Ceratobasidiaceae</taxon>
        <taxon>Rhizoctonia</taxon>
        <taxon>Rhizoctonia solani AG-1</taxon>
    </lineage>
</organism>
<dbReference type="EC" id="2.8.3.5" evidence="3"/>
<protein>
    <recommendedName>
        <fullName evidence="3">Succinyl-CoA:3-ketoacid-coenzyme A transferase</fullName>
        <ecNumber evidence="3">2.8.3.5</ecNumber>
    </recommendedName>
</protein>
<keyword evidence="2 3" id="KW-0808">Transferase</keyword>